<keyword evidence="4" id="KW-1185">Reference proteome</keyword>
<name>A0A2S2CWR0_9PROT</name>
<organism evidence="3 4">
    <name type="scientific">Azospirillum thermophilum</name>
    <dbReference type="NCBI Taxonomy" id="2202148"/>
    <lineage>
        <taxon>Bacteria</taxon>
        <taxon>Pseudomonadati</taxon>
        <taxon>Pseudomonadota</taxon>
        <taxon>Alphaproteobacteria</taxon>
        <taxon>Rhodospirillales</taxon>
        <taxon>Azospirillaceae</taxon>
        <taxon>Azospirillum</taxon>
    </lineage>
</organism>
<evidence type="ECO:0000256" key="1">
    <source>
        <dbReference type="SAM" id="MobiDB-lite"/>
    </source>
</evidence>
<dbReference type="OrthoDB" id="7471221at2"/>
<geneLocation type="plasmid" evidence="3 4">
    <name>unnamed1</name>
</geneLocation>
<protein>
    <recommendedName>
        <fullName evidence="5">DUF3618 domain-containing protein</fullName>
    </recommendedName>
</protein>
<evidence type="ECO:0008006" key="5">
    <source>
        <dbReference type="Google" id="ProtNLM"/>
    </source>
</evidence>
<dbReference type="RefSeq" id="WP_109331770.1">
    <property type="nucleotide sequence ID" value="NZ_CP029356.1"/>
</dbReference>
<dbReference type="EMBL" id="CP029356">
    <property type="protein sequence ID" value="AWK88964.1"/>
    <property type="molecule type" value="Genomic_DNA"/>
</dbReference>
<evidence type="ECO:0000256" key="2">
    <source>
        <dbReference type="SAM" id="Phobius"/>
    </source>
</evidence>
<reference evidence="4" key="1">
    <citation type="submission" date="2018-05" db="EMBL/GenBank/DDBJ databases">
        <title>Azospirillum thermophila sp. nov., a novel isolated from hot spring.</title>
        <authorList>
            <person name="Zhao Z."/>
        </authorList>
    </citation>
    <scope>NUCLEOTIDE SEQUENCE [LARGE SCALE GENOMIC DNA]</scope>
    <source>
        <strain evidence="4">CFH 70021</strain>
        <plasmid evidence="4">unnamed1</plasmid>
    </source>
</reference>
<dbReference type="InterPro" id="IPR022062">
    <property type="entry name" value="DUF3618"/>
</dbReference>
<dbReference type="Gene3D" id="1.20.1260.10">
    <property type="match status" value="1"/>
</dbReference>
<dbReference type="Proteomes" id="UP000245629">
    <property type="component" value="Plasmid unnamed1"/>
</dbReference>
<dbReference type="Pfam" id="PF12277">
    <property type="entry name" value="DUF3618"/>
    <property type="match status" value="1"/>
</dbReference>
<gene>
    <name evidence="3" type="ORF">DEW08_23300</name>
</gene>
<feature type="region of interest" description="Disordered" evidence="1">
    <location>
        <begin position="1"/>
        <end position="27"/>
    </location>
</feature>
<evidence type="ECO:0000313" key="4">
    <source>
        <dbReference type="Proteomes" id="UP000245629"/>
    </source>
</evidence>
<keyword evidence="2" id="KW-0812">Transmembrane</keyword>
<dbReference type="KEGG" id="azz:DEW08_23300"/>
<dbReference type="AlphaFoldDB" id="A0A2S2CWR0"/>
<evidence type="ECO:0000313" key="3">
    <source>
        <dbReference type="EMBL" id="AWK88964.1"/>
    </source>
</evidence>
<keyword evidence="2" id="KW-1133">Transmembrane helix</keyword>
<accession>A0A2S2CWR0</accession>
<keyword evidence="2" id="KW-0472">Membrane</keyword>
<dbReference type="InterPro" id="IPR012347">
    <property type="entry name" value="Ferritin-like"/>
</dbReference>
<proteinExistence type="predicted"/>
<sequence length="260" mass="28377">MSSSTDTSHDPSAAAGSARGRRRPEDIEQDIRAIRSRMDHVLDEIEYRLSPGQLSGGAIEVARDVVQGNPTRIARAIRGNPLPVALIGIGALWLAWAISRTPPLVTGAPPEALQDPVSPQRARILLVGLAGACRQGAERFRQADLRLADTDLSPRLSQVATQLERSALALEEELYRLGGQTEPDAPVHPVWHDFAREPEGGRSRTLTLAGLESGLDGTLQQFREVLHEPLPEDLRVVVGTHFHDIEMVRYRVGALREALA</sequence>
<feature type="transmembrane region" description="Helical" evidence="2">
    <location>
        <begin position="82"/>
        <end position="99"/>
    </location>
</feature>
<keyword evidence="3" id="KW-0614">Plasmid</keyword>